<comment type="caution">
    <text evidence="1">The sequence shown here is derived from an EMBL/GenBank/DDBJ whole genome shotgun (WGS) entry which is preliminary data.</text>
</comment>
<dbReference type="Proteomes" id="UP000248054">
    <property type="component" value="Unassembled WGS sequence"/>
</dbReference>
<name>A0A2V4WSX0_9FLAO</name>
<reference evidence="1 2" key="1">
    <citation type="submission" date="2018-06" db="EMBL/GenBank/DDBJ databases">
        <title>Genomic Encyclopedia of Type Strains, Phase III (KMG-III): the genomes of soil and plant-associated and newly described type strains.</title>
        <authorList>
            <person name="Whitman W."/>
        </authorList>
    </citation>
    <scope>NUCLEOTIDE SEQUENCE [LARGE SCALE GENOMIC DNA]</scope>
    <source>
        <strain evidence="1 2">CECT 7945</strain>
    </source>
</reference>
<keyword evidence="2" id="KW-1185">Reference proteome</keyword>
<proteinExistence type="predicted"/>
<gene>
    <name evidence="1" type="ORF">DFQ11_1301</name>
</gene>
<dbReference type="PROSITE" id="PS51257">
    <property type="entry name" value="PROKAR_LIPOPROTEIN"/>
    <property type="match status" value="1"/>
</dbReference>
<accession>A0A2V4WSX0</accession>
<sequence>MKKITKTVIILIGILIVSCSSDDSNEQEPESSGLLKRMEIQNTSTPHIYEFKYNDNNSINEIYFYNFFAGDRKDKFYYNNQGNVEYVESILLSNNQVVQTVNFTYNGSNELITEIKIDNENNNEIIERRDYFYENGVLSCLNRCYDSECNSFQQICYEFDGNGNSSTTTYRDDNGQTLAQIDISEFDNGKTAYFGSNLADIKYLTNPALGLLEVNNNPTSREVTTYFPTGGIQFEFQYNYAIEFNSSDLPTQITISSNQSAESTVLYEYY</sequence>
<evidence type="ECO:0000313" key="2">
    <source>
        <dbReference type="Proteomes" id="UP000248054"/>
    </source>
</evidence>
<dbReference type="EMBL" id="QJTD01000030">
    <property type="protein sequence ID" value="PYE78486.1"/>
    <property type="molecule type" value="Genomic_DNA"/>
</dbReference>
<dbReference type="AlphaFoldDB" id="A0A2V4WSX0"/>
<dbReference type="OrthoDB" id="1343591at2"/>
<organism evidence="1 2">
    <name type="scientific">Winogradskyella epiphytica</name>
    <dbReference type="NCBI Taxonomy" id="262005"/>
    <lineage>
        <taxon>Bacteria</taxon>
        <taxon>Pseudomonadati</taxon>
        <taxon>Bacteroidota</taxon>
        <taxon>Flavobacteriia</taxon>
        <taxon>Flavobacteriales</taxon>
        <taxon>Flavobacteriaceae</taxon>
        <taxon>Winogradskyella</taxon>
    </lineage>
</organism>
<evidence type="ECO:0000313" key="1">
    <source>
        <dbReference type="EMBL" id="PYE78486.1"/>
    </source>
</evidence>
<protein>
    <submittedName>
        <fullName evidence="1">Uncharacterized protein</fullName>
    </submittedName>
</protein>
<dbReference type="RefSeq" id="WP_110476657.1">
    <property type="nucleotide sequence ID" value="NZ_BMWQ01000031.1"/>
</dbReference>